<dbReference type="SUPFAM" id="SSF81338">
    <property type="entry name" value="Aquaporin-like"/>
    <property type="match status" value="1"/>
</dbReference>
<evidence type="ECO:0000313" key="10">
    <source>
        <dbReference type="EMBL" id="POM79398.1"/>
    </source>
</evidence>
<protein>
    <submittedName>
        <fullName evidence="10">Aquaporin</fullName>
    </submittedName>
</protein>
<reference evidence="10 11" key="1">
    <citation type="journal article" date="2017" name="Genome Biol. Evol.">
        <title>Phytophthora megakarya and P. palmivora, closely related causal agents of cacao black pod rot, underwent increases in genome sizes and gene numbers by different mechanisms.</title>
        <authorList>
            <person name="Ali S.S."/>
            <person name="Shao J."/>
            <person name="Lary D.J."/>
            <person name="Kronmiller B."/>
            <person name="Shen D."/>
            <person name="Strem M.D."/>
            <person name="Amoako-Attah I."/>
            <person name="Akrofi A.Y."/>
            <person name="Begoude B.A."/>
            <person name="Ten Hoopen G.M."/>
            <person name="Coulibaly K."/>
            <person name="Kebe B.I."/>
            <person name="Melnick R.L."/>
            <person name="Guiltinan M.J."/>
            <person name="Tyler B.M."/>
            <person name="Meinhardt L.W."/>
            <person name="Bailey B.A."/>
        </authorList>
    </citation>
    <scope>NUCLEOTIDE SEQUENCE [LARGE SCALE GENOMIC DNA]</scope>
    <source>
        <strain evidence="11">sbr112.9</strain>
    </source>
</reference>
<comment type="similarity">
    <text evidence="2 7">Belongs to the MIP/aquaporin (TC 1.A.8) family.</text>
</comment>
<keyword evidence="4 7" id="KW-0812">Transmembrane</keyword>
<feature type="region of interest" description="Disordered" evidence="8">
    <location>
        <begin position="1"/>
        <end position="25"/>
    </location>
</feature>
<evidence type="ECO:0000256" key="6">
    <source>
        <dbReference type="ARBA" id="ARBA00023136"/>
    </source>
</evidence>
<dbReference type="AlphaFoldDB" id="A0A2P4YNM0"/>
<dbReference type="GO" id="GO:0005886">
    <property type="term" value="C:plasma membrane"/>
    <property type="evidence" value="ECO:0007669"/>
    <property type="project" value="TreeGrafter"/>
</dbReference>
<feature type="transmembrane region" description="Helical" evidence="9">
    <location>
        <begin position="116"/>
        <end position="137"/>
    </location>
</feature>
<gene>
    <name evidence="10" type="ORF">PHPALM_2950</name>
</gene>
<dbReference type="InterPro" id="IPR000425">
    <property type="entry name" value="MIP"/>
</dbReference>
<evidence type="ECO:0000313" key="11">
    <source>
        <dbReference type="Proteomes" id="UP000237271"/>
    </source>
</evidence>
<comment type="caution">
    <text evidence="10">The sequence shown here is derived from an EMBL/GenBank/DDBJ whole genome shotgun (WGS) entry which is preliminary data.</text>
</comment>
<feature type="non-terminal residue" evidence="10">
    <location>
        <position position="146"/>
    </location>
</feature>
<dbReference type="OrthoDB" id="3222at2759"/>
<keyword evidence="11" id="KW-1185">Reference proteome</keyword>
<evidence type="ECO:0000256" key="7">
    <source>
        <dbReference type="RuleBase" id="RU000477"/>
    </source>
</evidence>
<evidence type="ECO:0000256" key="3">
    <source>
        <dbReference type="ARBA" id="ARBA00022448"/>
    </source>
</evidence>
<dbReference type="Pfam" id="PF00230">
    <property type="entry name" value="MIP"/>
    <property type="match status" value="1"/>
</dbReference>
<evidence type="ECO:0000256" key="5">
    <source>
        <dbReference type="ARBA" id="ARBA00022989"/>
    </source>
</evidence>
<dbReference type="PRINTS" id="PR00783">
    <property type="entry name" value="MINTRINSICP"/>
</dbReference>
<dbReference type="Gene3D" id="1.20.1080.10">
    <property type="entry name" value="Glycerol uptake facilitator protein"/>
    <property type="match status" value="1"/>
</dbReference>
<dbReference type="PANTHER" id="PTHR43829">
    <property type="entry name" value="AQUAPORIN OR AQUAGLYCEROPORIN RELATED"/>
    <property type="match status" value="1"/>
</dbReference>
<dbReference type="Proteomes" id="UP000237271">
    <property type="component" value="Unassembled WGS sequence"/>
</dbReference>
<dbReference type="GO" id="GO:0015254">
    <property type="term" value="F:glycerol channel activity"/>
    <property type="evidence" value="ECO:0007669"/>
    <property type="project" value="TreeGrafter"/>
</dbReference>
<evidence type="ECO:0000256" key="9">
    <source>
        <dbReference type="SAM" id="Phobius"/>
    </source>
</evidence>
<dbReference type="EMBL" id="NCKW01001641">
    <property type="protein sequence ID" value="POM79398.1"/>
    <property type="molecule type" value="Genomic_DNA"/>
</dbReference>
<dbReference type="GO" id="GO:0015250">
    <property type="term" value="F:water channel activity"/>
    <property type="evidence" value="ECO:0007669"/>
    <property type="project" value="TreeGrafter"/>
</dbReference>
<evidence type="ECO:0000256" key="1">
    <source>
        <dbReference type="ARBA" id="ARBA00004141"/>
    </source>
</evidence>
<evidence type="ECO:0000256" key="2">
    <source>
        <dbReference type="ARBA" id="ARBA00006175"/>
    </source>
</evidence>
<sequence length="146" mass="15907">MTDSNKAENGYIGLQEPEGEMPPDPVKPYQVKSPLLRECMAEFLGTMVLVMFGDGVVAQVVLSEDTRGDFTSISLCWGLGILFGIHVSGGVSGGHINPAVTTTLALYGRFEWRKVIPYIIAQIFGAFVAAFLVWAVYCPMFNTIDP</sequence>
<name>A0A2P4YNM0_9STRA</name>
<feature type="transmembrane region" description="Helical" evidence="9">
    <location>
        <begin position="43"/>
        <end position="62"/>
    </location>
</feature>
<keyword evidence="5 9" id="KW-1133">Transmembrane helix</keyword>
<comment type="subcellular location">
    <subcellularLocation>
        <location evidence="1">Membrane</location>
        <topology evidence="1">Multi-pass membrane protein</topology>
    </subcellularLocation>
</comment>
<evidence type="ECO:0000256" key="8">
    <source>
        <dbReference type="SAM" id="MobiDB-lite"/>
    </source>
</evidence>
<feature type="transmembrane region" description="Helical" evidence="9">
    <location>
        <begin position="74"/>
        <end position="96"/>
    </location>
</feature>
<dbReference type="InterPro" id="IPR023271">
    <property type="entry name" value="Aquaporin-like"/>
</dbReference>
<dbReference type="InterPro" id="IPR050363">
    <property type="entry name" value="MIP/Aquaporin"/>
</dbReference>
<evidence type="ECO:0000256" key="4">
    <source>
        <dbReference type="ARBA" id="ARBA00022692"/>
    </source>
</evidence>
<keyword evidence="6 9" id="KW-0472">Membrane</keyword>
<proteinExistence type="inferred from homology"/>
<keyword evidence="3 7" id="KW-0813">Transport</keyword>
<accession>A0A2P4YNM0</accession>
<organism evidence="10 11">
    <name type="scientific">Phytophthora palmivora</name>
    <dbReference type="NCBI Taxonomy" id="4796"/>
    <lineage>
        <taxon>Eukaryota</taxon>
        <taxon>Sar</taxon>
        <taxon>Stramenopiles</taxon>
        <taxon>Oomycota</taxon>
        <taxon>Peronosporomycetes</taxon>
        <taxon>Peronosporales</taxon>
        <taxon>Peronosporaceae</taxon>
        <taxon>Phytophthora</taxon>
    </lineage>
</organism>
<dbReference type="PANTHER" id="PTHR43829:SF9">
    <property type="entry name" value="AQUAPORIN-9"/>
    <property type="match status" value="1"/>
</dbReference>